<keyword evidence="5" id="KW-1185">Reference proteome</keyword>
<comment type="caution">
    <text evidence="4">The sequence shown here is derived from an EMBL/GenBank/DDBJ whole genome shotgun (WGS) entry which is preliminary data.</text>
</comment>
<organism evidence="4 5">
    <name type="scientific">Phytophthora cactorum</name>
    <dbReference type="NCBI Taxonomy" id="29920"/>
    <lineage>
        <taxon>Eukaryota</taxon>
        <taxon>Sar</taxon>
        <taxon>Stramenopiles</taxon>
        <taxon>Oomycota</taxon>
        <taxon>Peronosporomycetes</taxon>
        <taxon>Peronosporales</taxon>
        <taxon>Peronosporaceae</taxon>
        <taxon>Phytophthora</taxon>
    </lineage>
</organism>
<reference evidence="3" key="2">
    <citation type="submission" date="2018-05" db="EMBL/GenBank/DDBJ databases">
        <title>Effector identification in a new, highly contiguous assembly of the strawberry crown rot pathogen Phytophthora cactorum.</title>
        <authorList>
            <person name="Armitage A.D."/>
            <person name="Nellist C.F."/>
            <person name="Bates H."/>
            <person name="Vickerstaff R.J."/>
            <person name="Harrison R.J."/>
        </authorList>
    </citation>
    <scope>NUCLEOTIDE SEQUENCE</scope>
    <source>
        <strain evidence="2">4040</strain>
        <strain evidence="3">P421</strain>
    </source>
</reference>
<dbReference type="InterPro" id="IPR002109">
    <property type="entry name" value="Glutaredoxin"/>
</dbReference>
<reference evidence="4 5" key="1">
    <citation type="submission" date="2018-01" db="EMBL/GenBank/DDBJ databases">
        <title>Draft genome of the strawberry crown rot pathogen Phytophthora cactorum.</title>
        <authorList>
            <person name="Armitage A.D."/>
            <person name="Lysoe E."/>
            <person name="Nellist C.F."/>
            <person name="Harrison R.J."/>
            <person name="Brurberg M.B."/>
        </authorList>
    </citation>
    <scope>NUCLEOTIDE SEQUENCE [LARGE SCALE GENOMIC DNA]</scope>
    <source>
        <strain evidence="4 5">10300</strain>
    </source>
</reference>
<dbReference type="InterPro" id="IPR004480">
    <property type="entry name" value="Monothiol_GRX-rel"/>
</dbReference>
<evidence type="ECO:0000313" key="2">
    <source>
        <dbReference type="EMBL" id="KAG2884785.1"/>
    </source>
</evidence>
<sequence length="60" mass="6944">MKDTPSKPKCGFKTTVKFLRDHQMSSLDISSDEQVRQRLKKFSILLTYPQLYVKGKPLAD</sequence>
<dbReference type="Proteomes" id="UP000760860">
    <property type="component" value="Unassembled WGS sequence"/>
</dbReference>
<dbReference type="InterPro" id="IPR036249">
    <property type="entry name" value="Thioredoxin-like_sf"/>
</dbReference>
<dbReference type="VEuPathDB" id="FungiDB:PC110_g20266"/>
<dbReference type="AlphaFoldDB" id="A0A329RFP9"/>
<dbReference type="Proteomes" id="UP000736787">
    <property type="component" value="Unassembled WGS sequence"/>
</dbReference>
<name>A0A329RFP9_9STRA</name>
<proteinExistence type="predicted"/>
<dbReference type="Gene3D" id="3.40.30.10">
    <property type="entry name" value="Glutaredoxin"/>
    <property type="match status" value="1"/>
</dbReference>
<dbReference type="GO" id="GO:0005634">
    <property type="term" value="C:nucleus"/>
    <property type="evidence" value="ECO:0007669"/>
    <property type="project" value="TreeGrafter"/>
</dbReference>
<evidence type="ECO:0000313" key="5">
    <source>
        <dbReference type="Proteomes" id="UP000251314"/>
    </source>
</evidence>
<feature type="domain" description="Glutaredoxin" evidence="1">
    <location>
        <begin position="6"/>
        <end position="56"/>
    </location>
</feature>
<dbReference type="Proteomes" id="UP000251314">
    <property type="component" value="Unassembled WGS sequence"/>
</dbReference>
<dbReference type="GO" id="GO:0005829">
    <property type="term" value="C:cytosol"/>
    <property type="evidence" value="ECO:0007669"/>
    <property type="project" value="TreeGrafter"/>
</dbReference>
<dbReference type="GO" id="GO:0006879">
    <property type="term" value="P:intracellular iron ion homeostasis"/>
    <property type="evidence" value="ECO:0007669"/>
    <property type="project" value="TreeGrafter"/>
</dbReference>
<dbReference type="Pfam" id="PF00462">
    <property type="entry name" value="Glutaredoxin"/>
    <property type="match status" value="1"/>
</dbReference>
<evidence type="ECO:0000313" key="4">
    <source>
        <dbReference type="EMBL" id="RAW23300.1"/>
    </source>
</evidence>
<dbReference type="SUPFAM" id="SSF52833">
    <property type="entry name" value="Thioredoxin-like"/>
    <property type="match status" value="1"/>
</dbReference>
<protein>
    <recommendedName>
        <fullName evidence="1">Glutaredoxin domain-containing protein</fullName>
    </recommendedName>
</protein>
<evidence type="ECO:0000313" key="3">
    <source>
        <dbReference type="EMBL" id="KAG3203633.1"/>
    </source>
</evidence>
<dbReference type="STRING" id="29920.A0A329RFP9"/>
<dbReference type="PANTHER" id="PTHR10293:SF73">
    <property type="entry name" value="GLUTAREDOXIN-3"/>
    <property type="match status" value="1"/>
</dbReference>
<dbReference type="EMBL" id="RCMK01002096">
    <property type="protein sequence ID" value="KAG2884785.1"/>
    <property type="molecule type" value="Genomic_DNA"/>
</dbReference>
<dbReference type="EMBL" id="MJFZ01001088">
    <property type="protein sequence ID" value="RAW23300.1"/>
    <property type="molecule type" value="Genomic_DNA"/>
</dbReference>
<dbReference type="PANTHER" id="PTHR10293">
    <property type="entry name" value="GLUTAREDOXIN FAMILY MEMBER"/>
    <property type="match status" value="1"/>
</dbReference>
<dbReference type="EMBL" id="RCMV01002258">
    <property type="protein sequence ID" value="KAG3203633.1"/>
    <property type="molecule type" value="Genomic_DNA"/>
</dbReference>
<accession>A0A329RFP9</accession>
<evidence type="ECO:0000259" key="1">
    <source>
        <dbReference type="Pfam" id="PF00462"/>
    </source>
</evidence>
<gene>
    <name evidence="4" type="ORF">PC110_g20266</name>
    <name evidence="2" type="ORF">PC117_g25739</name>
    <name evidence="3" type="ORF">PC129_g22807</name>
</gene>